<sequence length="159" mass="18951">MGNYRRNHNRRGLRKNLFSFLYRQVTLSFSRLLLYLENLPPFASEFALDLAAKLSAKVFALYILDENRIKKRMREENKEREKVKEEMEEFAWQKLYEIEDLAGKKEVKIHLLLLEGKVSQILREVMESYEIGLLILSRDSQLNISRFLEQNREKGVLVL</sequence>
<evidence type="ECO:0000256" key="1">
    <source>
        <dbReference type="SAM" id="Coils"/>
    </source>
</evidence>
<evidence type="ECO:0000259" key="2">
    <source>
        <dbReference type="Pfam" id="PF00582"/>
    </source>
</evidence>
<dbReference type="CDD" id="cd00293">
    <property type="entry name" value="USP-like"/>
    <property type="match status" value="1"/>
</dbReference>
<comment type="caution">
    <text evidence="3">The sequence shown here is derived from an EMBL/GenBank/DDBJ whole genome shotgun (WGS) entry which is preliminary data.</text>
</comment>
<gene>
    <name evidence="3" type="ORF">ENX07_04405</name>
</gene>
<dbReference type="AlphaFoldDB" id="A0A7C3YSU5"/>
<evidence type="ECO:0000313" key="3">
    <source>
        <dbReference type="EMBL" id="HGE99294.1"/>
    </source>
</evidence>
<protein>
    <submittedName>
        <fullName evidence="3">Universal stress protein</fullName>
    </submittedName>
</protein>
<dbReference type="SUPFAM" id="SSF52402">
    <property type="entry name" value="Adenine nucleotide alpha hydrolases-like"/>
    <property type="match status" value="1"/>
</dbReference>
<proteinExistence type="predicted"/>
<feature type="coiled-coil region" evidence="1">
    <location>
        <begin position="66"/>
        <end position="93"/>
    </location>
</feature>
<dbReference type="InterPro" id="IPR014729">
    <property type="entry name" value="Rossmann-like_a/b/a_fold"/>
</dbReference>
<name>A0A7C3YSU5_UNCW3</name>
<dbReference type="EMBL" id="DTMQ01000029">
    <property type="protein sequence ID" value="HGE99294.1"/>
    <property type="molecule type" value="Genomic_DNA"/>
</dbReference>
<keyword evidence="1" id="KW-0175">Coiled coil</keyword>
<accession>A0A7C3YSU5</accession>
<dbReference type="Gene3D" id="3.40.50.620">
    <property type="entry name" value="HUPs"/>
    <property type="match status" value="1"/>
</dbReference>
<reference evidence="3" key="1">
    <citation type="journal article" date="2020" name="mSystems">
        <title>Genome- and Community-Level Interaction Insights into Carbon Utilization and Element Cycling Functions of Hydrothermarchaeota in Hydrothermal Sediment.</title>
        <authorList>
            <person name="Zhou Z."/>
            <person name="Liu Y."/>
            <person name="Xu W."/>
            <person name="Pan J."/>
            <person name="Luo Z.H."/>
            <person name="Li M."/>
        </authorList>
    </citation>
    <scope>NUCLEOTIDE SEQUENCE [LARGE SCALE GENOMIC DNA]</scope>
    <source>
        <strain evidence="3">SpSt-906</strain>
    </source>
</reference>
<dbReference type="Pfam" id="PF00582">
    <property type="entry name" value="Usp"/>
    <property type="match status" value="1"/>
</dbReference>
<feature type="domain" description="UspA" evidence="2">
    <location>
        <begin position="44"/>
        <end position="148"/>
    </location>
</feature>
<dbReference type="InterPro" id="IPR006016">
    <property type="entry name" value="UspA"/>
</dbReference>
<organism evidence="3">
    <name type="scientific">candidate division WOR-3 bacterium</name>
    <dbReference type="NCBI Taxonomy" id="2052148"/>
    <lineage>
        <taxon>Bacteria</taxon>
        <taxon>Bacteria division WOR-3</taxon>
    </lineage>
</organism>